<dbReference type="Gene3D" id="3.40.50.300">
    <property type="entry name" value="P-loop containing nucleotide triphosphate hydrolases"/>
    <property type="match status" value="1"/>
</dbReference>
<dbReference type="InterPro" id="IPR054498">
    <property type="entry name" value="2H-SAK"/>
</dbReference>
<protein>
    <submittedName>
        <fullName evidence="3">Uncharacterized protein</fullName>
    </submittedName>
</protein>
<sequence length="548" mass="61892">MVPEYTLCKLNDDLVLVGNGITQLVSSALSAVPANSEIQDPLHIALLTKSELAIIPGEEVDALKPDTARIYYAGTGKGQNEDVYFAVVIWAEGQQLRRKLGLPPFQFHIYCINLILKQPDSFRGLLRLADTAYRSSQYKLAMLSYAHAFITASDNNKVRSYCLKQLEKCSHYSEWGPVFQGYELKQVPEQLASLLMQPWSENLQSSLSDLTLNPTLCLEPRDQLPVPIGSTLKSDANLFVLVGLLGSGKSWLSQSLIARDRKGWTSIWQDETGSRSSCETDDRLQEKCNTANTNRDFASNWAFNPVCIWFDYEKDICLSRAQMRIGHPTLTPGNQMHNIFVRPSLEEGFKATIIIRSFKAAQDLVSRLSPPLGIYKFLRTAHLLDLGAATPDDMVLRSLSIVPTTFSERTIITEKVDGANIGFSSSSDRSRIIVQNRSHYVNPSSHEQFKKLGFWVERHWVELVLDLYDRRMDVFADRRTLQGLSSRTTIAVVPCLYEGETLSEDRLKDMVQTRSRFLHGRVEGIYVKWESEGKVVRRGKVVRADFIA</sequence>
<dbReference type="Proteomes" id="UP001150266">
    <property type="component" value="Unassembled WGS sequence"/>
</dbReference>
<gene>
    <name evidence="3" type="ORF">J3R30DRAFT_3406165</name>
</gene>
<evidence type="ECO:0000313" key="3">
    <source>
        <dbReference type="EMBL" id="KAJ4475001.1"/>
    </source>
</evidence>
<comment type="caution">
    <text evidence="3">The sequence shown here is derived from an EMBL/GenBank/DDBJ whole genome shotgun (WGS) entry which is preliminary data.</text>
</comment>
<evidence type="ECO:0000259" key="2">
    <source>
        <dbReference type="Pfam" id="PF22547"/>
    </source>
</evidence>
<organism evidence="3 4">
    <name type="scientific">Lentinula aciculospora</name>
    <dbReference type="NCBI Taxonomy" id="153920"/>
    <lineage>
        <taxon>Eukaryota</taxon>
        <taxon>Fungi</taxon>
        <taxon>Dikarya</taxon>
        <taxon>Basidiomycota</taxon>
        <taxon>Agaricomycotina</taxon>
        <taxon>Agaricomycetes</taxon>
        <taxon>Agaricomycetidae</taxon>
        <taxon>Agaricales</taxon>
        <taxon>Marasmiineae</taxon>
        <taxon>Omphalotaceae</taxon>
        <taxon>Lentinula</taxon>
    </lineage>
</organism>
<evidence type="ECO:0000313" key="4">
    <source>
        <dbReference type="Proteomes" id="UP001150266"/>
    </source>
</evidence>
<dbReference type="Pfam" id="PF09414">
    <property type="entry name" value="RNA_ligase"/>
    <property type="match status" value="1"/>
</dbReference>
<reference evidence="3" key="1">
    <citation type="submission" date="2022-08" db="EMBL/GenBank/DDBJ databases">
        <title>A Global Phylogenomic Analysis of the Shiitake Genus Lentinula.</title>
        <authorList>
            <consortium name="DOE Joint Genome Institute"/>
            <person name="Sierra-Patev S."/>
            <person name="Min B."/>
            <person name="Naranjo-Ortiz M."/>
            <person name="Looney B."/>
            <person name="Konkel Z."/>
            <person name="Slot J.C."/>
            <person name="Sakamoto Y."/>
            <person name="Steenwyk J.L."/>
            <person name="Rokas A."/>
            <person name="Carro J."/>
            <person name="Camarero S."/>
            <person name="Ferreira P."/>
            <person name="Molpeceres G."/>
            <person name="Ruiz-Duenas F.J."/>
            <person name="Serrano A."/>
            <person name="Henrissat B."/>
            <person name="Drula E."/>
            <person name="Hughes K.W."/>
            <person name="Mata J.L."/>
            <person name="Ishikawa N.K."/>
            <person name="Vargas-Isla R."/>
            <person name="Ushijima S."/>
            <person name="Smith C.A."/>
            <person name="Ahrendt S."/>
            <person name="Andreopoulos W."/>
            <person name="He G."/>
            <person name="Labutti K."/>
            <person name="Lipzen A."/>
            <person name="Ng V."/>
            <person name="Riley R."/>
            <person name="Sandor L."/>
            <person name="Barry K."/>
            <person name="Martinez A.T."/>
            <person name="Xiao Y."/>
            <person name="Gibbons J.G."/>
            <person name="Terashima K."/>
            <person name="Grigoriev I.V."/>
            <person name="Hibbett D.S."/>
        </authorList>
    </citation>
    <scope>NUCLEOTIDE SEQUENCE</scope>
    <source>
        <strain evidence="3">JLM2183</strain>
    </source>
</reference>
<feature type="domain" description="Swiss Army Knife 2H phosphoesterase" evidence="2">
    <location>
        <begin position="31"/>
        <end position="109"/>
    </location>
</feature>
<dbReference type="SUPFAM" id="SSF56091">
    <property type="entry name" value="DNA ligase/mRNA capping enzyme, catalytic domain"/>
    <property type="match status" value="1"/>
</dbReference>
<keyword evidence="4" id="KW-1185">Reference proteome</keyword>
<dbReference type="PANTHER" id="PTHR43883">
    <property type="entry name" value="SLR0207 PROTEIN"/>
    <property type="match status" value="1"/>
</dbReference>
<feature type="domain" description="RNA ligase" evidence="1">
    <location>
        <begin position="410"/>
        <end position="463"/>
    </location>
</feature>
<proteinExistence type="predicted"/>
<dbReference type="InterPro" id="IPR052732">
    <property type="entry name" value="Cell-binding_unc_protein"/>
</dbReference>
<dbReference type="InterPro" id="IPR027417">
    <property type="entry name" value="P-loop_NTPase"/>
</dbReference>
<name>A0A9W9A5N7_9AGAR</name>
<accession>A0A9W9A5N7</accession>
<evidence type="ECO:0000259" key="1">
    <source>
        <dbReference type="Pfam" id="PF09414"/>
    </source>
</evidence>
<dbReference type="OrthoDB" id="432447at2759"/>
<dbReference type="Gene3D" id="3.30.470.30">
    <property type="entry name" value="DNA ligase/mRNA capping enzyme"/>
    <property type="match status" value="1"/>
</dbReference>
<dbReference type="Pfam" id="PF22547">
    <property type="entry name" value="2H-SAK"/>
    <property type="match status" value="1"/>
</dbReference>
<dbReference type="InterPro" id="IPR021122">
    <property type="entry name" value="RNA_ligase_dom_REL/Rnl2"/>
</dbReference>
<dbReference type="PANTHER" id="PTHR43883:SF1">
    <property type="entry name" value="GLUCONOKINASE"/>
    <property type="match status" value="1"/>
</dbReference>
<dbReference type="EMBL" id="JAOTPV010000015">
    <property type="protein sequence ID" value="KAJ4475001.1"/>
    <property type="molecule type" value="Genomic_DNA"/>
</dbReference>
<dbReference type="AlphaFoldDB" id="A0A9W9A5N7"/>